<evidence type="ECO:0000259" key="1">
    <source>
        <dbReference type="Pfam" id="PF17919"/>
    </source>
</evidence>
<feature type="non-terminal residue" evidence="2">
    <location>
        <position position="1"/>
    </location>
</feature>
<dbReference type="InterPro" id="IPR043502">
    <property type="entry name" value="DNA/RNA_pol_sf"/>
</dbReference>
<feature type="non-terminal residue" evidence="2">
    <location>
        <position position="49"/>
    </location>
</feature>
<dbReference type="InterPro" id="IPR043128">
    <property type="entry name" value="Rev_trsase/Diguanyl_cyclase"/>
</dbReference>
<dbReference type="Proteomes" id="UP001529510">
    <property type="component" value="Unassembled WGS sequence"/>
</dbReference>
<feature type="domain" description="Reverse transcriptase/retrotransposon-derived protein RNase H-like" evidence="1">
    <location>
        <begin position="10"/>
        <end position="48"/>
    </location>
</feature>
<dbReference type="InterPro" id="IPR041577">
    <property type="entry name" value="RT_RNaseH_2"/>
</dbReference>
<organism evidence="2 3">
    <name type="scientific">Cirrhinus mrigala</name>
    <name type="common">Mrigala</name>
    <dbReference type="NCBI Taxonomy" id="683832"/>
    <lineage>
        <taxon>Eukaryota</taxon>
        <taxon>Metazoa</taxon>
        <taxon>Chordata</taxon>
        <taxon>Craniata</taxon>
        <taxon>Vertebrata</taxon>
        <taxon>Euteleostomi</taxon>
        <taxon>Actinopterygii</taxon>
        <taxon>Neopterygii</taxon>
        <taxon>Teleostei</taxon>
        <taxon>Ostariophysi</taxon>
        <taxon>Cypriniformes</taxon>
        <taxon>Cyprinidae</taxon>
        <taxon>Labeoninae</taxon>
        <taxon>Labeonini</taxon>
        <taxon>Cirrhinus</taxon>
    </lineage>
</organism>
<dbReference type="SUPFAM" id="SSF56672">
    <property type="entry name" value="DNA/RNA polymerases"/>
    <property type="match status" value="1"/>
</dbReference>
<accession>A0ABD0MQ29</accession>
<evidence type="ECO:0000313" key="2">
    <source>
        <dbReference type="EMBL" id="KAL0152168.1"/>
    </source>
</evidence>
<dbReference type="EMBL" id="JAMKFB020000189">
    <property type="protein sequence ID" value="KAL0152168.1"/>
    <property type="molecule type" value="Genomic_DNA"/>
</dbReference>
<evidence type="ECO:0000313" key="3">
    <source>
        <dbReference type="Proteomes" id="UP001529510"/>
    </source>
</evidence>
<dbReference type="Gene3D" id="3.30.70.270">
    <property type="match status" value="1"/>
</dbReference>
<keyword evidence="3" id="KW-1185">Reference proteome</keyword>
<dbReference type="Pfam" id="PF17919">
    <property type="entry name" value="RT_RNaseH_2"/>
    <property type="match status" value="1"/>
</dbReference>
<dbReference type="AlphaFoldDB" id="A0ABD0MQ29"/>
<name>A0ABD0MQ29_CIRMR</name>
<protein>
    <recommendedName>
        <fullName evidence="1">Reverse transcriptase/retrotransposon-derived protein RNase H-like domain-containing protein</fullName>
    </recommendedName>
</protein>
<reference evidence="2 3" key="1">
    <citation type="submission" date="2024-05" db="EMBL/GenBank/DDBJ databases">
        <title>Genome sequencing and assembly of Indian major carp, Cirrhinus mrigala (Hamilton, 1822).</title>
        <authorList>
            <person name="Mohindra V."/>
            <person name="Chowdhury L.M."/>
            <person name="Lal K."/>
            <person name="Jena J.K."/>
        </authorList>
    </citation>
    <scope>NUCLEOTIDE SEQUENCE [LARGE SCALE GENOMIC DNA]</scope>
    <source>
        <strain evidence="2">CM1030</strain>
        <tissue evidence="2">Blood</tissue>
    </source>
</reference>
<comment type="caution">
    <text evidence="2">The sequence shown here is derived from an EMBL/GenBank/DDBJ whole genome shotgun (WGS) entry which is preliminary data.</text>
</comment>
<gene>
    <name evidence="2" type="ORF">M9458_051891</name>
</gene>
<proteinExistence type="predicted"/>
<sequence length="49" mass="5628">KRQNSQSIEWTTECEAAFQRLKKELVQAPTLAYADFSLLFLVHTDASNQ</sequence>